<sequence>MSDNFSEVVHTRIWQEQAEPDNPFAAALCRCHGYDVYGQLLGKASYIEYLYLLLKGERPSAAAAGAFEILAVALANPGPRDPSVHAAMATGATGTPASSSLMAAIAAGAGGAGGAREVLLAMQSWADCGTDLDLWLARLAAPVENRPLFWPQAGHPPGFDPHGASCATPVLQLMAALRAKLPAGQLAWLDAQRSTLEQACGLPLAQTGVVAAAFADLGLTPAEGEMFTLLWRLPGAAVHALEQTQRGFRQFPFFEMALENDPGPVQRKETP</sequence>
<dbReference type="InterPro" id="IPR016142">
    <property type="entry name" value="Citrate_synth-like_lrg_a-sub"/>
</dbReference>
<dbReference type="Gene3D" id="1.10.580.10">
    <property type="entry name" value="Citrate Synthase, domain 1"/>
    <property type="match status" value="1"/>
</dbReference>
<dbReference type="EMBL" id="FPBO01000005">
    <property type="protein sequence ID" value="SFU59200.1"/>
    <property type="molecule type" value="Genomic_DNA"/>
</dbReference>
<dbReference type="Proteomes" id="UP000199391">
    <property type="component" value="Unassembled WGS sequence"/>
</dbReference>
<reference evidence="2" key="1">
    <citation type="submission" date="2016-10" db="EMBL/GenBank/DDBJ databases">
        <authorList>
            <person name="Varghese N."/>
            <person name="Submissions S."/>
        </authorList>
    </citation>
    <scope>NUCLEOTIDE SEQUENCE [LARGE SCALE GENOMIC DNA]</scope>
    <source>
        <strain evidence="2">CGMCC 1.11014</strain>
    </source>
</reference>
<dbReference type="AlphaFoldDB" id="A0A1I7HEQ8"/>
<dbReference type="GO" id="GO:0046912">
    <property type="term" value="F:acyltransferase activity, acyl groups converted into alkyl on transfer"/>
    <property type="evidence" value="ECO:0007669"/>
    <property type="project" value="InterPro"/>
</dbReference>
<dbReference type="RefSeq" id="WP_093554993.1">
    <property type="nucleotide sequence ID" value="NZ_FPBO01000005.1"/>
</dbReference>
<organism evidence="1 2">
    <name type="scientific">Pseudoduganella namucuonensis</name>
    <dbReference type="NCBI Taxonomy" id="1035707"/>
    <lineage>
        <taxon>Bacteria</taxon>
        <taxon>Pseudomonadati</taxon>
        <taxon>Pseudomonadota</taxon>
        <taxon>Betaproteobacteria</taxon>
        <taxon>Burkholderiales</taxon>
        <taxon>Oxalobacteraceae</taxon>
        <taxon>Telluria group</taxon>
        <taxon>Pseudoduganella</taxon>
    </lineage>
</organism>
<dbReference type="STRING" id="1035707.SAMN05216552_1005218"/>
<accession>A0A1I7HEQ8</accession>
<evidence type="ECO:0000313" key="2">
    <source>
        <dbReference type="Proteomes" id="UP000199391"/>
    </source>
</evidence>
<gene>
    <name evidence="1" type="ORF">SAMN05216552_1005218</name>
</gene>
<proteinExistence type="predicted"/>
<dbReference type="SUPFAM" id="SSF48256">
    <property type="entry name" value="Citrate synthase"/>
    <property type="match status" value="1"/>
</dbReference>
<protein>
    <submittedName>
        <fullName evidence="1">Citrate synthase</fullName>
    </submittedName>
</protein>
<name>A0A1I7HEQ8_9BURK</name>
<keyword evidence="2" id="KW-1185">Reference proteome</keyword>
<dbReference type="InterPro" id="IPR036969">
    <property type="entry name" value="Citrate_synthase_sf"/>
</dbReference>
<dbReference type="OrthoDB" id="8717683at2"/>
<evidence type="ECO:0000313" key="1">
    <source>
        <dbReference type="EMBL" id="SFU59200.1"/>
    </source>
</evidence>